<gene>
    <name evidence="3" type="ORF">HCK00_08200</name>
</gene>
<keyword evidence="4" id="KW-1185">Reference proteome</keyword>
<dbReference type="PROSITE" id="PS51257">
    <property type="entry name" value="PROKAR_LIPOPROTEIN"/>
    <property type="match status" value="1"/>
</dbReference>
<keyword evidence="2" id="KW-0732">Signal</keyword>
<accession>A0ABX1BYW7</accession>
<feature type="region of interest" description="Disordered" evidence="1">
    <location>
        <begin position="29"/>
        <end position="70"/>
    </location>
</feature>
<organism evidence="3 4">
    <name type="scientific">Streptomyces zingiberis</name>
    <dbReference type="NCBI Taxonomy" id="2053010"/>
    <lineage>
        <taxon>Bacteria</taxon>
        <taxon>Bacillati</taxon>
        <taxon>Actinomycetota</taxon>
        <taxon>Actinomycetes</taxon>
        <taxon>Kitasatosporales</taxon>
        <taxon>Streptomycetaceae</taxon>
        <taxon>Streptomyces</taxon>
    </lineage>
</organism>
<reference evidence="3 4" key="1">
    <citation type="submission" date="2020-03" db="EMBL/GenBank/DDBJ databases">
        <title>WGS of actinomycetes isolated from Thailand.</title>
        <authorList>
            <person name="Thawai C."/>
        </authorList>
    </citation>
    <scope>NUCLEOTIDE SEQUENCE [LARGE SCALE GENOMIC DNA]</scope>
    <source>
        <strain evidence="3 4">PLAI 1-29</strain>
    </source>
</reference>
<proteinExistence type="predicted"/>
<feature type="chain" id="PRO_5045067248" description="DUF4352 domain-containing protein" evidence="2">
    <location>
        <begin position="26"/>
        <end position="199"/>
    </location>
</feature>
<name>A0ABX1BYW7_9ACTN</name>
<dbReference type="EMBL" id="JAATEN010000005">
    <property type="protein sequence ID" value="NJQ00519.1"/>
    <property type="molecule type" value="Genomic_DNA"/>
</dbReference>
<evidence type="ECO:0000313" key="3">
    <source>
        <dbReference type="EMBL" id="NJQ00519.1"/>
    </source>
</evidence>
<evidence type="ECO:0000256" key="1">
    <source>
        <dbReference type="SAM" id="MobiDB-lite"/>
    </source>
</evidence>
<feature type="signal peptide" evidence="2">
    <location>
        <begin position="1"/>
        <end position="25"/>
    </location>
</feature>
<evidence type="ECO:0000313" key="4">
    <source>
        <dbReference type="Proteomes" id="UP000695264"/>
    </source>
</evidence>
<dbReference type="Proteomes" id="UP000695264">
    <property type="component" value="Unassembled WGS sequence"/>
</dbReference>
<comment type="caution">
    <text evidence="3">The sequence shown here is derived from an EMBL/GenBank/DDBJ whole genome shotgun (WGS) entry which is preliminary data.</text>
</comment>
<evidence type="ECO:0008006" key="5">
    <source>
        <dbReference type="Google" id="ProtNLM"/>
    </source>
</evidence>
<protein>
    <recommendedName>
        <fullName evidence="5">DUF4352 domain-containing protein</fullName>
    </recommendedName>
</protein>
<sequence>MSIRHTAKARRGAAAAALVASLVLAVAGCGSDSDEKPSGESSAQEDSGRDSGAGEPEGGESEGSGPSETIAELKGESGMSLAVHVLKRDSGGFLTLEGTVRNDGKESYFDTTKWQGNEKEIMSNGYSLGGAALVDHKGKKRYYTLRDTEGRCLCTTGITEVAPGKDVPFFVQFPAPPEGTTEVEFSLPTFDSATVEITE</sequence>
<evidence type="ECO:0000256" key="2">
    <source>
        <dbReference type="SAM" id="SignalP"/>
    </source>
</evidence>